<feature type="region of interest" description="Disordered" evidence="1">
    <location>
        <begin position="319"/>
        <end position="343"/>
    </location>
</feature>
<keyword evidence="4" id="KW-1185">Reference proteome</keyword>
<gene>
    <name evidence="3" type="ORF">ACJ72_02016</name>
</gene>
<dbReference type="PANTHER" id="PTHR36102">
    <property type="entry name" value="CHROMOSOME 10, WHOLE GENOME SHOTGUN SEQUENCE"/>
    <property type="match status" value="1"/>
</dbReference>
<proteinExistence type="predicted"/>
<dbReference type="InterPro" id="IPR021264">
    <property type="entry name" value="AFUB_079030/YDR124W-like"/>
</dbReference>
<dbReference type="OrthoDB" id="5338458at2759"/>
<dbReference type="InterPro" id="IPR047092">
    <property type="entry name" value="AFUB_07903/YDR124W-like_hel"/>
</dbReference>
<feature type="region of interest" description="Disordered" evidence="1">
    <location>
        <begin position="199"/>
        <end position="220"/>
    </location>
</feature>
<evidence type="ECO:0000256" key="1">
    <source>
        <dbReference type="SAM" id="MobiDB-lite"/>
    </source>
</evidence>
<evidence type="ECO:0000313" key="4">
    <source>
        <dbReference type="Proteomes" id="UP000091918"/>
    </source>
</evidence>
<evidence type="ECO:0000313" key="3">
    <source>
        <dbReference type="EMBL" id="OAX83616.1"/>
    </source>
</evidence>
<feature type="domain" description="Subtelomeric hrmA-associated cluster protein AFUB-079030/YDR124W-like helical bundle" evidence="2">
    <location>
        <begin position="160"/>
        <end position="291"/>
    </location>
</feature>
<dbReference type="AlphaFoldDB" id="A0A1B7P3K9"/>
<comment type="caution">
    <text evidence="3">The sequence shown here is derived from an EMBL/GenBank/DDBJ whole genome shotgun (WGS) entry which is preliminary data.</text>
</comment>
<sequence length="553" mass="62423">MVVRLAASTASGSRLKSRNGCRESMERIQSWESSSDVLMVESRSAIHIPHRHYALTYLDDSGNVRYELSPSMQDIKSEIFLPDFEQRLVQHACQTMFPGLNIGHSNPGNPRVRRARYMSSRRAIPAQKRRRLEYTMNAASDEEDDDEFDDQPVNKFGLPVGDEEKMMAYYSESFRAFQQINCRQIAKAYIKLIEPRKQAKHPYNGGKAGPGETKDPEKTKPEWWPADVIHKEPDHLKKIPRIKLLIHIFRNLRKSHGITARALKAAGEEAQKQSRPTEKASILDEIYRVREEEERYERGEIDPDTLIYVIKREKTNRHIREDSETASDSEQQGYIEGAGDYSQGNEPEVAAVNEHQNSMQIPPQSLSRHNRVVPTFAENRNTLFSPSISVPFESGTNPLSPMGIKSGYEEYTPLGSPTSVDGRPIATNVNYLHGLPQSPAEGQYINQRSSVLENQTSANYGVWAATSFQNPIFSPVDYGNGNTGMIPQHFMSPMMSTSSHPALPLRDIRGARPQPPMDGSPIFPPPFRTGSLNHPHMMVPQRHSTSGPEGEYK</sequence>
<dbReference type="PANTHER" id="PTHR36102:SF5">
    <property type="entry name" value="YDR124W-LIKE HELICAL BUNDLE DOMAIN-CONTAINING PROTEIN"/>
    <property type="match status" value="1"/>
</dbReference>
<name>A0A1B7P3K9_9EURO</name>
<evidence type="ECO:0000259" key="2">
    <source>
        <dbReference type="Pfam" id="PF11001"/>
    </source>
</evidence>
<reference evidence="3 4" key="1">
    <citation type="submission" date="2015-07" db="EMBL/GenBank/DDBJ databases">
        <title>Emmonsia species relationships and genome sequence.</title>
        <authorList>
            <person name="Cuomo C.A."/>
            <person name="Schwartz I.S."/>
            <person name="Kenyon C."/>
            <person name="de Hoog G.S."/>
            <person name="Govender N.P."/>
            <person name="Botha A."/>
            <person name="Moreno L."/>
            <person name="de Vries M."/>
            <person name="Munoz J.F."/>
            <person name="Stielow J.B."/>
        </authorList>
    </citation>
    <scope>NUCLEOTIDE SEQUENCE [LARGE SCALE GENOMIC DNA]</scope>
    <source>
        <strain evidence="3 4">CBS 136260</strain>
    </source>
</reference>
<dbReference type="Pfam" id="PF11001">
    <property type="entry name" value="AFUB_07903_YDR124W_hel"/>
    <property type="match status" value="1"/>
</dbReference>
<dbReference type="STRING" id="1658172.A0A1B7P3K9"/>
<accession>A0A1B7P3K9</accession>
<protein>
    <recommendedName>
        <fullName evidence="2">Subtelomeric hrmA-associated cluster protein AFUB-079030/YDR124W-like helical bundle domain-containing protein</fullName>
    </recommendedName>
</protein>
<dbReference type="EMBL" id="LGUA01000154">
    <property type="protein sequence ID" value="OAX83616.1"/>
    <property type="molecule type" value="Genomic_DNA"/>
</dbReference>
<dbReference type="Proteomes" id="UP000091918">
    <property type="component" value="Unassembled WGS sequence"/>
</dbReference>
<organism evidence="3 4">
    <name type="scientific">Emergomyces africanus</name>
    <dbReference type="NCBI Taxonomy" id="1955775"/>
    <lineage>
        <taxon>Eukaryota</taxon>
        <taxon>Fungi</taxon>
        <taxon>Dikarya</taxon>
        <taxon>Ascomycota</taxon>
        <taxon>Pezizomycotina</taxon>
        <taxon>Eurotiomycetes</taxon>
        <taxon>Eurotiomycetidae</taxon>
        <taxon>Onygenales</taxon>
        <taxon>Ajellomycetaceae</taxon>
        <taxon>Emergomyces</taxon>
    </lineage>
</organism>